<dbReference type="InterPro" id="IPR036322">
    <property type="entry name" value="WD40_repeat_dom_sf"/>
</dbReference>
<evidence type="ECO:0000313" key="4">
    <source>
        <dbReference type="EMBL" id="KAL0074693.1"/>
    </source>
</evidence>
<dbReference type="PROSITE" id="PS50294">
    <property type="entry name" value="WD_REPEATS_REGION"/>
    <property type="match status" value="2"/>
</dbReference>
<proteinExistence type="predicted"/>
<keyword evidence="1 3" id="KW-0853">WD repeat</keyword>
<dbReference type="InterPro" id="IPR015943">
    <property type="entry name" value="WD40/YVTN_repeat-like_dom_sf"/>
</dbReference>
<keyword evidence="5" id="KW-1185">Reference proteome</keyword>
<dbReference type="InterPro" id="IPR001680">
    <property type="entry name" value="WD40_rpt"/>
</dbReference>
<feature type="repeat" description="WD" evidence="3">
    <location>
        <begin position="253"/>
        <end position="286"/>
    </location>
</feature>
<accession>A0ABR3AIH9</accession>
<keyword evidence="2" id="KW-0677">Repeat</keyword>
<organism evidence="4 5">
    <name type="scientific">Phycomyces blakesleeanus</name>
    <dbReference type="NCBI Taxonomy" id="4837"/>
    <lineage>
        <taxon>Eukaryota</taxon>
        <taxon>Fungi</taxon>
        <taxon>Fungi incertae sedis</taxon>
        <taxon>Mucoromycota</taxon>
        <taxon>Mucoromycotina</taxon>
        <taxon>Mucoromycetes</taxon>
        <taxon>Mucorales</taxon>
        <taxon>Phycomycetaceae</taxon>
        <taxon>Phycomyces</taxon>
    </lineage>
</organism>
<evidence type="ECO:0000256" key="3">
    <source>
        <dbReference type="PROSITE-ProRule" id="PRU00221"/>
    </source>
</evidence>
<dbReference type="EMBL" id="JBCLYO010000040">
    <property type="protein sequence ID" value="KAL0074693.1"/>
    <property type="molecule type" value="Genomic_DNA"/>
</dbReference>
<sequence>MSTIPLTPIVKLDGHKAPVICLKYAKQSFLGEHLLASGSEDNTCRIWDLRSSRVVKGIQNLNSPVSSISFAPQSSCPYIYLSSGTKVYTFDLRNTDMILAEPAREYNFSADEINAIDVNEKNTFLATADDDGYINVVDLSTHKIHKSFSKKHNSIAMAVKFRPKKPWQVWSGGLDSKVFQWDFSRGMITETFDMNPSEPTAAQMFNPPFVYSLAVSKDGQIIAAGLGDSTVQLISCNTKKRLKNGVPTITRLENGHKSMVNSLTFLPSTRTKLVSGSANGSLALWEWSELEGEQSPTLGQTFQLDNGFVKLNWVESFDVGDVRLAAAGVGKAEAGALAIYSLE</sequence>
<dbReference type="SMART" id="SM00320">
    <property type="entry name" value="WD40"/>
    <property type="match status" value="6"/>
</dbReference>
<feature type="repeat" description="WD" evidence="3">
    <location>
        <begin position="12"/>
        <end position="57"/>
    </location>
</feature>
<dbReference type="Proteomes" id="UP001448207">
    <property type="component" value="Unassembled WGS sequence"/>
</dbReference>
<protein>
    <submittedName>
        <fullName evidence="4">WD40-repeat-containing domain protein</fullName>
    </submittedName>
</protein>
<dbReference type="PROSITE" id="PS50082">
    <property type="entry name" value="WD_REPEATS_2"/>
    <property type="match status" value="2"/>
</dbReference>
<dbReference type="Gene3D" id="2.130.10.10">
    <property type="entry name" value="YVTN repeat-like/Quinoprotein amine dehydrogenase"/>
    <property type="match status" value="2"/>
</dbReference>
<evidence type="ECO:0000313" key="5">
    <source>
        <dbReference type="Proteomes" id="UP001448207"/>
    </source>
</evidence>
<dbReference type="PANTHER" id="PTHR45296">
    <property type="entry name" value="TRANSDUCIN/WD40 REPEAT-LIKE SUPERFAMILY PROTEIN"/>
    <property type="match status" value="1"/>
</dbReference>
<dbReference type="InterPro" id="IPR019775">
    <property type="entry name" value="WD40_repeat_CS"/>
</dbReference>
<comment type="caution">
    <text evidence="4">The sequence shown here is derived from an EMBL/GenBank/DDBJ whole genome shotgun (WGS) entry which is preliminary data.</text>
</comment>
<name>A0ABR3AIH9_PHYBL</name>
<dbReference type="Pfam" id="PF00400">
    <property type="entry name" value="WD40"/>
    <property type="match status" value="4"/>
</dbReference>
<dbReference type="PROSITE" id="PS00678">
    <property type="entry name" value="WD_REPEATS_1"/>
    <property type="match status" value="1"/>
</dbReference>
<dbReference type="PANTHER" id="PTHR45296:SF1">
    <property type="entry name" value="TRANSDUCIN_WD40 REPEAT-LIKE SUPERFAMILY PROTEIN"/>
    <property type="match status" value="1"/>
</dbReference>
<dbReference type="SUPFAM" id="SSF50978">
    <property type="entry name" value="WD40 repeat-like"/>
    <property type="match status" value="1"/>
</dbReference>
<gene>
    <name evidence="4" type="ORF">J3Q64DRAFT_1415293</name>
</gene>
<reference evidence="4 5" key="1">
    <citation type="submission" date="2024-04" db="EMBL/GenBank/DDBJ databases">
        <title>Symmetric and asymmetric DNA N6-adenine methylation regulates different biological responses in Mucorales.</title>
        <authorList>
            <consortium name="Lawrence Berkeley National Laboratory"/>
            <person name="Lax C."/>
            <person name="Mondo S.J."/>
            <person name="Osorio-Concepcion M."/>
            <person name="Muszewska A."/>
            <person name="Corrochano-Luque M."/>
            <person name="Gutierrez G."/>
            <person name="Riley R."/>
            <person name="Lipzen A."/>
            <person name="Guo J."/>
            <person name="Hundley H."/>
            <person name="Amirebrahimi M."/>
            <person name="Ng V."/>
            <person name="Lorenzo-Gutierrez D."/>
            <person name="Binder U."/>
            <person name="Yang J."/>
            <person name="Song Y."/>
            <person name="Canovas D."/>
            <person name="Navarro E."/>
            <person name="Freitag M."/>
            <person name="Gabaldon T."/>
            <person name="Grigoriev I.V."/>
            <person name="Corrochano L.M."/>
            <person name="Nicolas F.E."/>
            <person name="Garre V."/>
        </authorList>
    </citation>
    <scope>NUCLEOTIDE SEQUENCE [LARGE SCALE GENOMIC DNA]</scope>
    <source>
        <strain evidence="4 5">L51</strain>
    </source>
</reference>
<evidence type="ECO:0000256" key="2">
    <source>
        <dbReference type="ARBA" id="ARBA00022737"/>
    </source>
</evidence>
<evidence type="ECO:0000256" key="1">
    <source>
        <dbReference type="ARBA" id="ARBA00022574"/>
    </source>
</evidence>